<organism evidence="3 4">
    <name type="scientific">Longispora fulva</name>
    <dbReference type="NCBI Taxonomy" id="619741"/>
    <lineage>
        <taxon>Bacteria</taxon>
        <taxon>Bacillati</taxon>
        <taxon>Actinomycetota</taxon>
        <taxon>Actinomycetes</taxon>
        <taxon>Micromonosporales</taxon>
        <taxon>Micromonosporaceae</taxon>
        <taxon>Longispora</taxon>
    </lineage>
</organism>
<evidence type="ECO:0000313" key="3">
    <source>
        <dbReference type="EMBL" id="MBG6133817.1"/>
    </source>
</evidence>
<keyword evidence="2" id="KW-0732">Signal</keyword>
<comment type="caution">
    <text evidence="3">The sequence shown here is derived from an EMBL/GenBank/DDBJ whole genome shotgun (WGS) entry which is preliminary data.</text>
</comment>
<keyword evidence="1" id="KW-0175">Coiled coil</keyword>
<evidence type="ECO:0000313" key="4">
    <source>
        <dbReference type="Proteomes" id="UP000622552"/>
    </source>
</evidence>
<feature type="coiled-coil region" evidence="1">
    <location>
        <begin position="24"/>
        <end position="58"/>
    </location>
</feature>
<name>A0A8J7KU89_9ACTN</name>
<accession>A0A8J7KU89</accession>
<keyword evidence="4" id="KW-1185">Reference proteome</keyword>
<dbReference type="RefSeq" id="WP_386779254.1">
    <property type="nucleotide sequence ID" value="NZ_JBHTLE010000021.1"/>
</dbReference>
<gene>
    <name evidence="3" type="ORF">IW245_000011</name>
</gene>
<protein>
    <recommendedName>
        <fullName evidence="5">Copper transport outer membrane protein MctB</fullName>
    </recommendedName>
</protein>
<dbReference type="AlphaFoldDB" id="A0A8J7KU89"/>
<dbReference type="Pfam" id="PF11382">
    <property type="entry name" value="MctB"/>
    <property type="match status" value="1"/>
</dbReference>
<dbReference type="EMBL" id="JADOUF010000001">
    <property type="protein sequence ID" value="MBG6133817.1"/>
    <property type="molecule type" value="Genomic_DNA"/>
</dbReference>
<reference evidence="3" key="1">
    <citation type="submission" date="2020-11" db="EMBL/GenBank/DDBJ databases">
        <title>Sequencing the genomes of 1000 actinobacteria strains.</title>
        <authorList>
            <person name="Klenk H.-P."/>
        </authorList>
    </citation>
    <scope>NUCLEOTIDE SEQUENCE</scope>
    <source>
        <strain evidence="3">DSM 45356</strain>
    </source>
</reference>
<sequence>MTAVFLALAIGLVLGTTALNGPVADSLSDQVSSLSKKNENLRDQVGHLEEELKKQEQFVEELAPTVLTGKLAGRRVLVVDISGAKAEQVDGVRRMLEIAGAKVTGRISITDEFTNPAKNSLLVDQVSKVLPKEITDPLSSAYGAESAAALLAAVLLDHSPVVPKEARSTVLSAFSTNRFITVTGEVSETAEAVVLISGPPSTDREASKRNDAVVDVAAQFDKPAPIVVAAPNASGDGNVIGVLRGDPALSKSVSTVDNVSGAVGQLVTVMALVEQLGGHAGHYGIAGGASGLLPKSEKK</sequence>
<feature type="signal peptide" evidence="2">
    <location>
        <begin position="1"/>
        <end position="18"/>
    </location>
</feature>
<dbReference type="GO" id="GO:0055070">
    <property type="term" value="P:copper ion homeostasis"/>
    <property type="evidence" value="ECO:0007669"/>
    <property type="project" value="InterPro"/>
</dbReference>
<evidence type="ECO:0008006" key="5">
    <source>
        <dbReference type="Google" id="ProtNLM"/>
    </source>
</evidence>
<feature type="chain" id="PRO_5038414417" description="Copper transport outer membrane protein MctB" evidence="2">
    <location>
        <begin position="19"/>
        <end position="299"/>
    </location>
</feature>
<dbReference type="InterPro" id="IPR021522">
    <property type="entry name" value="MctB"/>
</dbReference>
<dbReference type="Proteomes" id="UP000622552">
    <property type="component" value="Unassembled WGS sequence"/>
</dbReference>
<proteinExistence type="predicted"/>
<dbReference type="GO" id="GO:0016020">
    <property type="term" value="C:membrane"/>
    <property type="evidence" value="ECO:0007669"/>
    <property type="project" value="InterPro"/>
</dbReference>
<evidence type="ECO:0000256" key="1">
    <source>
        <dbReference type="SAM" id="Coils"/>
    </source>
</evidence>
<evidence type="ECO:0000256" key="2">
    <source>
        <dbReference type="SAM" id="SignalP"/>
    </source>
</evidence>